<sequence>MNVELIPVAIAGYLIFKGLEKYALPSEETAEAETFESEYSLEYINPTPISGSTDIHGAESINRSLRPSPSHAHGRGFGAELVATQQTQEIMNSTGLVGPGQQWQPNADYDGVHVGYAYNDLTPVTSSGHSTGVEVHAPAVLNPRDYQTISGLTGWPLLNDSNARGASRGAYGTSGDPGPSFNYPAGYYDVANDFMPEYRFPFPWAPTYNPLASTAALNYQMVAGY</sequence>
<reference evidence="2" key="1">
    <citation type="submission" date="2018-05" db="EMBL/GenBank/DDBJ databases">
        <authorList>
            <person name="Lanie J.A."/>
            <person name="Ng W.-L."/>
            <person name="Kazmierczak K.M."/>
            <person name="Andrzejewski T.M."/>
            <person name="Davidsen T.M."/>
            <person name="Wayne K.J."/>
            <person name="Tettelin H."/>
            <person name="Glass J.I."/>
            <person name="Rusch D."/>
            <person name="Podicherti R."/>
            <person name="Tsui H.-C.T."/>
            <person name="Winkler M.E."/>
        </authorList>
    </citation>
    <scope>NUCLEOTIDE SEQUENCE</scope>
</reference>
<proteinExistence type="predicted"/>
<evidence type="ECO:0000256" key="1">
    <source>
        <dbReference type="SAM" id="MobiDB-lite"/>
    </source>
</evidence>
<dbReference type="AlphaFoldDB" id="A0A382FJH3"/>
<dbReference type="EMBL" id="UINC01049965">
    <property type="protein sequence ID" value="SVB62363.1"/>
    <property type="molecule type" value="Genomic_DNA"/>
</dbReference>
<protein>
    <submittedName>
        <fullName evidence="2">Uncharacterized protein</fullName>
    </submittedName>
</protein>
<evidence type="ECO:0000313" key="2">
    <source>
        <dbReference type="EMBL" id="SVB62363.1"/>
    </source>
</evidence>
<name>A0A382FJH3_9ZZZZ</name>
<accession>A0A382FJH3</accession>
<feature type="region of interest" description="Disordered" evidence="1">
    <location>
        <begin position="52"/>
        <end position="75"/>
    </location>
</feature>
<gene>
    <name evidence="2" type="ORF">METZ01_LOCUS215217</name>
</gene>
<organism evidence="2">
    <name type="scientific">marine metagenome</name>
    <dbReference type="NCBI Taxonomy" id="408172"/>
    <lineage>
        <taxon>unclassified sequences</taxon>
        <taxon>metagenomes</taxon>
        <taxon>ecological metagenomes</taxon>
    </lineage>
</organism>